<organism evidence="3">
    <name type="scientific">uncultured Solirubrobacteraceae bacterium</name>
    <dbReference type="NCBI Taxonomy" id="1162706"/>
    <lineage>
        <taxon>Bacteria</taxon>
        <taxon>Bacillati</taxon>
        <taxon>Actinomycetota</taxon>
        <taxon>Thermoleophilia</taxon>
        <taxon>Solirubrobacterales</taxon>
        <taxon>Solirubrobacteraceae</taxon>
        <taxon>environmental samples</taxon>
    </lineage>
</organism>
<keyword evidence="1" id="KW-0732">Signal</keyword>
<dbReference type="AlphaFoldDB" id="A0A6J4RM19"/>
<feature type="domain" description="Thioredoxin" evidence="2">
    <location>
        <begin position="195"/>
        <end position="337"/>
    </location>
</feature>
<feature type="signal peptide" evidence="1">
    <location>
        <begin position="1"/>
        <end position="17"/>
    </location>
</feature>
<sequence length="337" mass="35880">MNFRRLIVLTLASASLAAGCGGEQEAEDPVAQVPQENGLREKIAEAREVDPADFEPSDGKTMQDLVDAYQATPDSASLATSVFTKGVNRLAFGTVDQQAQFVYGDSAVYVAKDYDEPASGPFVAPADVLVTDPAFRSEQAAAESDPFAAVYAAKVDIPSSGPHVVMTVTKLPGGDQVVASTGTIEVSTAKGDPIPDVGEKAPKVETDTLASAGGVVERIDTRQPPSDLHEASFDEVVGRKPVVLLFATPQLCQSRVCGPVVDVALQLRERYGDQVEFIHQEVYAENDPAQGLRTPLTKFNLRTEPWLFAVDKNGEITSRLEGSFGLNAVDEAIKSAL</sequence>
<dbReference type="EMBL" id="CADCVP010000001">
    <property type="protein sequence ID" value="CAA9469767.1"/>
    <property type="molecule type" value="Genomic_DNA"/>
</dbReference>
<dbReference type="InterPro" id="IPR036249">
    <property type="entry name" value="Thioredoxin-like_sf"/>
</dbReference>
<evidence type="ECO:0000259" key="2">
    <source>
        <dbReference type="PROSITE" id="PS51352"/>
    </source>
</evidence>
<accession>A0A6J4RM19</accession>
<reference evidence="3" key="1">
    <citation type="submission" date="2020-02" db="EMBL/GenBank/DDBJ databases">
        <authorList>
            <person name="Meier V. D."/>
        </authorList>
    </citation>
    <scope>NUCLEOTIDE SEQUENCE</scope>
    <source>
        <strain evidence="3">AVDCRST_MAG69</strain>
    </source>
</reference>
<proteinExistence type="predicted"/>
<dbReference type="PROSITE" id="PS51257">
    <property type="entry name" value="PROKAR_LIPOPROTEIN"/>
    <property type="match status" value="1"/>
</dbReference>
<name>A0A6J4RM19_9ACTN</name>
<dbReference type="PROSITE" id="PS51352">
    <property type="entry name" value="THIOREDOXIN_2"/>
    <property type="match status" value="1"/>
</dbReference>
<protein>
    <recommendedName>
        <fullName evidence="2">Thioredoxin domain-containing protein</fullName>
    </recommendedName>
</protein>
<feature type="chain" id="PRO_5038493923" description="Thioredoxin domain-containing protein" evidence="1">
    <location>
        <begin position="18"/>
        <end position="337"/>
    </location>
</feature>
<dbReference type="SUPFAM" id="SSF52833">
    <property type="entry name" value="Thioredoxin-like"/>
    <property type="match status" value="1"/>
</dbReference>
<evidence type="ECO:0000313" key="3">
    <source>
        <dbReference type="EMBL" id="CAA9469767.1"/>
    </source>
</evidence>
<dbReference type="InterPro" id="IPR013766">
    <property type="entry name" value="Thioredoxin_domain"/>
</dbReference>
<gene>
    <name evidence="3" type="ORF">AVDCRST_MAG69-3</name>
</gene>
<evidence type="ECO:0000256" key="1">
    <source>
        <dbReference type="SAM" id="SignalP"/>
    </source>
</evidence>